<evidence type="ECO:0000259" key="11">
    <source>
        <dbReference type="PROSITE" id="PS00486"/>
    </source>
</evidence>
<dbReference type="EMBL" id="LSMT01000056">
    <property type="protein sequence ID" value="PFX30047.1"/>
    <property type="molecule type" value="Genomic_DNA"/>
</dbReference>
<dbReference type="SUPFAM" id="SSF52540">
    <property type="entry name" value="P-loop containing nucleoside triphosphate hydrolases"/>
    <property type="match status" value="1"/>
</dbReference>
<dbReference type="SUPFAM" id="SSF48334">
    <property type="entry name" value="DNA repair protein MutS, domain III"/>
    <property type="match status" value="1"/>
</dbReference>
<dbReference type="AlphaFoldDB" id="A0A2B4SNF7"/>
<dbReference type="PROSITE" id="PS00486">
    <property type="entry name" value="DNA_MISMATCH_REPAIR_2"/>
    <property type="match status" value="1"/>
</dbReference>
<evidence type="ECO:0000256" key="1">
    <source>
        <dbReference type="ARBA" id="ARBA00006271"/>
    </source>
</evidence>
<feature type="domain" description="DNA mismatch repair proteins mutS family" evidence="11">
    <location>
        <begin position="785"/>
        <end position="801"/>
    </location>
</feature>
<evidence type="ECO:0000256" key="9">
    <source>
        <dbReference type="ARBA" id="ARBA00071136"/>
    </source>
</evidence>
<dbReference type="InterPro" id="IPR027417">
    <property type="entry name" value="P-loop_NTPase"/>
</dbReference>
<dbReference type="FunFam" id="3.40.50.300:FF:000820">
    <property type="entry name" value="MutS homolog 5 (E. coli)"/>
    <property type="match status" value="1"/>
</dbReference>
<keyword evidence="7" id="KW-0469">Meiosis</keyword>
<dbReference type="FunFam" id="1.10.1420.10:FF:000008">
    <property type="entry name" value="MutS homolog 5 (E. coli)"/>
    <property type="match status" value="1"/>
</dbReference>
<accession>A0A2B4SNF7</accession>
<dbReference type="GO" id="GO:0140664">
    <property type="term" value="F:ATP-dependent DNA damage sensor activity"/>
    <property type="evidence" value="ECO:0007669"/>
    <property type="project" value="InterPro"/>
</dbReference>
<evidence type="ECO:0000256" key="8">
    <source>
        <dbReference type="ARBA" id="ARBA00057350"/>
    </source>
</evidence>
<dbReference type="InterPro" id="IPR007696">
    <property type="entry name" value="DNA_mismatch_repair_MutS_core"/>
</dbReference>
<dbReference type="GO" id="GO:0005634">
    <property type="term" value="C:nucleus"/>
    <property type="evidence" value="ECO:0007669"/>
    <property type="project" value="TreeGrafter"/>
</dbReference>
<keyword evidence="6" id="KW-0234">DNA repair</keyword>
<dbReference type="Pfam" id="PF00488">
    <property type="entry name" value="MutS_V"/>
    <property type="match status" value="1"/>
</dbReference>
<dbReference type="GO" id="GO:0006298">
    <property type="term" value="P:mismatch repair"/>
    <property type="evidence" value="ECO:0007669"/>
    <property type="project" value="InterPro"/>
</dbReference>
<keyword evidence="3" id="KW-0227">DNA damage</keyword>
<evidence type="ECO:0000256" key="2">
    <source>
        <dbReference type="ARBA" id="ARBA00022741"/>
    </source>
</evidence>
<name>A0A2B4SNF7_STYPI</name>
<dbReference type="Proteomes" id="UP000225706">
    <property type="component" value="Unassembled WGS sequence"/>
</dbReference>
<evidence type="ECO:0000256" key="6">
    <source>
        <dbReference type="ARBA" id="ARBA00023204"/>
    </source>
</evidence>
<dbReference type="PANTHER" id="PTHR11361">
    <property type="entry name" value="DNA MISMATCH REPAIR PROTEIN MUTS FAMILY MEMBER"/>
    <property type="match status" value="1"/>
</dbReference>
<evidence type="ECO:0000256" key="4">
    <source>
        <dbReference type="ARBA" id="ARBA00022840"/>
    </source>
</evidence>
<evidence type="ECO:0000256" key="10">
    <source>
        <dbReference type="SAM" id="MobiDB-lite"/>
    </source>
</evidence>
<dbReference type="PIRSF" id="PIRSF005813">
    <property type="entry name" value="MSH2"/>
    <property type="match status" value="1"/>
</dbReference>
<dbReference type="GO" id="GO:0051026">
    <property type="term" value="P:chiasma assembly"/>
    <property type="evidence" value="ECO:0007669"/>
    <property type="project" value="TreeGrafter"/>
</dbReference>
<protein>
    <recommendedName>
        <fullName evidence="9">MutS protein homolog 5</fullName>
    </recommendedName>
</protein>
<dbReference type="GO" id="GO:0030983">
    <property type="term" value="F:mismatched DNA binding"/>
    <property type="evidence" value="ECO:0007669"/>
    <property type="project" value="InterPro"/>
</dbReference>
<comment type="similarity">
    <text evidence="1">Belongs to the DNA mismatch repair MutS family.</text>
</comment>
<sequence length="949" mass="106440">MQDHTRLENGKSFWREKLTTCVGCQRAVNSYNINQVFFISCGRMNTCHQTSTSTSSDACFTPTEDSNALARKMGWSSSTVDVDRSSKRLSSVENSGPYFKRRKTPSSCPTTNNEHVITRGKRSLATESERDETEGMNANDVVNQSGNVADIRDDSPSALEIKRVLSVVWSKGNLGSSYYDTETSQLYLQMDVVETNDFQFLKRVKEQVQAKVIITSATQDERLLKILNGQEGENNDEQICETKEVEILPSIDFSYEVCKRRITALNACLPGIPQHFTENERDIHMSSLVPFDNVSMVRSAGALIKYIDKKRIGVEMEDPEVRVPILGLKVFSLSDLLIVDNNTYSALQIFQKESHPSVYKMGAGNSGAKEGLSLFGITNRTKSAIGSHMLRMWFLRPSRNINLLQQRQKSVSYFMNLRNAELVASLQDCLKHIKNVSGILSRMTTAQASVGDWQALYKTAYNATYIADLCRRIPVDIAIAKKIATSFTDELLQIGSLMSKIIDFDESTEQNRFVVKPGVDPALDEKKRTYNGLPDFMTTVAREELNKLSSSITECNVIYLPQLGYLLAIPRSPELKEESDFGIDGLEFVFLSNNRLHYKSARTRELDNLLGDTQCEITDHETAIMHRLQTVILEHTKVLMDVMECCAELDCLISLAVCARENNYVCPKLTMDSVLNIEQGRHPLQELCVNLFVPNDTVFEKDKGRMKVLTGPNASGKSVYLKQVGLIVFLTHIGSFVPAESATVGITDRIFTRIHTRETVSVGLSTFMIDLNQVATAVNAATDNSLVIVDEFGKGTATIDGLSLLTATLRHWLRQGSSCPKLLVSTHFHSLVKQKLLPQTPLVTYQTMQVMEEDEDIAFLYHLIDGYAESSLACHIASLAGLPHELLKRAQQVTQLTRCNKPILKKDTADDEEQRKRHKAIVTKFLALNLDNEDPQTFLSDLLENFDDR</sequence>
<proteinExistence type="inferred from homology"/>
<feature type="region of interest" description="Disordered" evidence="10">
    <location>
        <begin position="86"/>
        <end position="140"/>
    </location>
</feature>
<organism evidence="12 13">
    <name type="scientific">Stylophora pistillata</name>
    <name type="common">Smooth cauliflower coral</name>
    <dbReference type="NCBI Taxonomy" id="50429"/>
    <lineage>
        <taxon>Eukaryota</taxon>
        <taxon>Metazoa</taxon>
        <taxon>Cnidaria</taxon>
        <taxon>Anthozoa</taxon>
        <taxon>Hexacorallia</taxon>
        <taxon>Scleractinia</taxon>
        <taxon>Astrocoeniina</taxon>
        <taxon>Pocilloporidae</taxon>
        <taxon>Stylophora</taxon>
    </lineage>
</organism>
<dbReference type="Pfam" id="PF05192">
    <property type="entry name" value="MutS_III"/>
    <property type="match status" value="1"/>
</dbReference>
<keyword evidence="2" id="KW-0547">Nucleotide-binding</keyword>
<dbReference type="PANTHER" id="PTHR11361:SF20">
    <property type="entry name" value="MUTS PROTEIN HOMOLOG 5"/>
    <property type="match status" value="1"/>
</dbReference>
<evidence type="ECO:0000313" key="12">
    <source>
        <dbReference type="EMBL" id="PFX30047.1"/>
    </source>
</evidence>
<dbReference type="Gene3D" id="3.40.50.300">
    <property type="entry name" value="P-loop containing nucleotide triphosphate hydrolases"/>
    <property type="match status" value="1"/>
</dbReference>
<dbReference type="OrthoDB" id="29596at2759"/>
<keyword evidence="4" id="KW-0067">ATP-binding</keyword>
<dbReference type="InterPro" id="IPR036187">
    <property type="entry name" value="DNA_mismatch_repair_MutS_sf"/>
</dbReference>
<keyword evidence="5" id="KW-0238">DNA-binding</keyword>
<dbReference type="STRING" id="50429.A0A2B4SNF7"/>
<dbReference type="GO" id="GO:0005524">
    <property type="term" value="F:ATP binding"/>
    <property type="evidence" value="ECO:0007669"/>
    <property type="project" value="UniProtKB-KW"/>
</dbReference>
<feature type="compositionally biased region" description="Polar residues" evidence="10">
    <location>
        <begin position="105"/>
        <end position="115"/>
    </location>
</feature>
<dbReference type="InterPro" id="IPR045076">
    <property type="entry name" value="MutS"/>
</dbReference>
<dbReference type="InterPro" id="IPR011184">
    <property type="entry name" value="DNA_mismatch_repair_Msh2"/>
</dbReference>
<dbReference type="SMART" id="SM00534">
    <property type="entry name" value="MUTSac"/>
    <property type="match status" value="1"/>
</dbReference>
<dbReference type="Gene3D" id="1.10.1420.10">
    <property type="match status" value="1"/>
</dbReference>
<evidence type="ECO:0000256" key="5">
    <source>
        <dbReference type="ARBA" id="ARBA00023125"/>
    </source>
</evidence>
<dbReference type="CDD" id="cd03281">
    <property type="entry name" value="ABC_MSH5_euk"/>
    <property type="match status" value="1"/>
</dbReference>
<reference evidence="13" key="1">
    <citation type="journal article" date="2017" name="bioRxiv">
        <title>Comparative analysis of the genomes of Stylophora pistillata and Acropora digitifera provides evidence for extensive differences between species of corals.</title>
        <authorList>
            <person name="Voolstra C.R."/>
            <person name="Li Y."/>
            <person name="Liew Y.J."/>
            <person name="Baumgarten S."/>
            <person name="Zoccola D."/>
            <person name="Flot J.-F."/>
            <person name="Tambutte S."/>
            <person name="Allemand D."/>
            <person name="Aranda M."/>
        </authorList>
    </citation>
    <scope>NUCLEOTIDE SEQUENCE [LARGE SCALE GENOMIC DNA]</scope>
</reference>
<gene>
    <name evidence="12" type="primary">Msh5</name>
    <name evidence="12" type="ORF">AWC38_SpisGene5122</name>
</gene>
<comment type="function">
    <text evidence="8">Involved in DNA mismatch repair and meiotic recombination processes. Facilitates crossovers between homologs during meiosis.</text>
</comment>
<evidence type="ECO:0000313" key="13">
    <source>
        <dbReference type="Proteomes" id="UP000225706"/>
    </source>
</evidence>
<dbReference type="SMART" id="SM00533">
    <property type="entry name" value="MUTSd"/>
    <property type="match status" value="1"/>
</dbReference>
<dbReference type="InterPro" id="IPR000432">
    <property type="entry name" value="DNA_mismatch_repair_MutS_C"/>
</dbReference>
<evidence type="ECO:0000256" key="7">
    <source>
        <dbReference type="ARBA" id="ARBA00023254"/>
    </source>
</evidence>
<keyword evidence="13" id="KW-1185">Reference proteome</keyword>
<evidence type="ECO:0000256" key="3">
    <source>
        <dbReference type="ARBA" id="ARBA00022763"/>
    </source>
</evidence>
<comment type="caution">
    <text evidence="12">The sequence shown here is derived from an EMBL/GenBank/DDBJ whole genome shotgun (WGS) entry which is preliminary data.</text>
</comment>